<accession>A0A8J3QK57</accession>
<dbReference type="Pfam" id="PF00482">
    <property type="entry name" value="T2SSF"/>
    <property type="match status" value="1"/>
</dbReference>
<sequence>MTRALPSWSLTVIAAASIVVALTTGSAAAGLILIAYGFAGHLAHARTQERARREALRAQSLQILSGVAADLRAGGETGIVVLPDAELERLARAAQRISDRTGAPLAELLERLEVQQRDLSRASAAAQAQVAGIRLTSVLLAVLPLVALGMGQAIGADAFGVLLATPFGTGCVAIAVALQLGGLAWADRLAGQTSLLRKPKRGLQRLAPPSIKVSLCEELAAAADLIAAALRAGSPVSTAVLATGEVMAGPLSRHLLQVGHQLRLGVPAEAAWQPLVGLDLGRVAADLRPRSEPGVGIWRGNSPQGRSAGKQLVRWRGVIDAMWRPLARRRDGFDAGRQVALAARRSSESGAALSRSLTRCADDLRAQSRDQLQARLQRSAVWLVLPLGLCFLPAFLLAGLVPVVLAVLGEVL</sequence>
<evidence type="ECO:0000313" key="8">
    <source>
        <dbReference type="EMBL" id="GIH11567.1"/>
    </source>
</evidence>
<evidence type="ECO:0000256" key="4">
    <source>
        <dbReference type="ARBA" id="ARBA00022989"/>
    </source>
</evidence>
<dbReference type="PANTHER" id="PTHR35007">
    <property type="entry name" value="INTEGRAL MEMBRANE PROTEIN-RELATED"/>
    <property type="match status" value="1"/>
</dbReference>
<dbReference type="PANTHER" id="PTHR35007:SF4">
    <property type="entry name" value="CONSERVED TRANSMEMBRANE PROTEIN-RELATED"/>
    <property type="match status" value="1"/>
</dbReference>
<evidence type="ECO:0000256" key="6">
    <source>
        <dbReference type="SAM" id="Phobius"/>
    </source>
</evidence>
<dbReference type="Proteomes" id="UP000612899">
    <property type="component" value="Unassembled WGS sequence"/>
</dbReference>
<reference evidence="8" key="1">
    <citation type="submission" date="2021-01" db="EMBL/GenBank/DDBJ databases">
        <title>Whole genome shotgun sequence of Rhizocola hellebori NBRC 109834.</title>
        <authorList>
            <person name="Komaki H."/>
            <person name="Tamura T."/>
        </authorList>
    </citation>
    <scope>NUCLEOTIDE SEQUENCE</scope>
    <source>
        <strain evidence="8">NBRC 109834</strain>
    </source>
</reference>
<keyword evidence="2" id="KW-1003">Cell membrane</keyword>
<dbReference type="InterPro" id="IPR018076">
    <property type="entry name" value="T2SS_GspF_dom"/>
</dbReference>
<comment type="subcellular location">
    <subcellularLocation>
        <location evidence="1">Cell membrane</location>
        <topology evidence="1">Multi-pass membrane protein</topology>
    </subcellularLocation>
</comment>
<keyword evidence="9" id="KW-1185">Reference proteome</keyword>
<feature type="transmembrane region" description="Helical" evidence="6">
    <location>
        <begin position="135"/>
        <end position="155"/>
    </location>
</feature>
<evidence type="ECO:0000256" key="5">
    <source>
        <dbReference type="ARBA" id="ARBA00023136"/>
    </source>
</evidence>
<feature type="transmembrane region" description="Helical" evidence="6">
    <location>
        <begin position="380"/>
        <end position="408"/>
    </location>
</feature>
<keyword evidence="5 6" id="KW-0472">Membrane</keyword>
<evidence type="ECO:0000256" key="1">
    <source>
        <dbReference type="ARBA" id="ARBA00004651"/>
    </source>
</evidence>
<evidence type="ECO:0000256" key="3">
    <source>
        <dbReference type="ARBA" id="ARBA00022692"/>
    </source>
</evidence>
<name>A0A8J3QK57_9ACTN</name>
<dbReference type="GO" id="GO:0005886">
    <property type="term" value="C:plasma membrane"/>
    <property type="evidence" value="ECO:0007669"/>
    <property type="project" value="UniProtKB-SubCell"/>
</dbReference>
<evidence type="ECO:0000259" key="7">
    <source>
        <dbReference type="Pfam" id="PF00482"/>
    </source>
</evidence>
<dbReference type="EMBL" id="BONY01000143">
    <property type="protein sequence ID" value="GIH11567.1"/>
    <property type="molecule type" value="Genomic_DNA"/>
</dbReference>
<feature type="domain" description="Type II secretion system protein GspF" evidence="7">
    <location>
        <begin position="334"/>
        <end position="399"/>
    </location>
</feature>
<keyword evidence="4 6" id="KW-1133">Transmembrane helix</keyword>
<keyword evidence="3 6" id="KW-0812">Transmembrane</keyword>
<organism evidence="8 9">
    <name type="scientific">Rhizocola hellebori</name>
    <dbReference type="NCBI Taxonomy" id="1392758"/>
    <lineage>
        <taxon>Bacteria</taxon>
        <taxon>Bacillati</taxon>
        <taxon>Actinomycetota</taxon>
        <taxon>Actinomycetes</taxon>
        <taxon>Micromonosporales</taxon>
        <taxon>Micromonosporaceae</taxon>
        <taxon>Rhizocola</taxon>
    </lineage>
</organism>
<gene>
    <name evidence="8" type="ORF">Rhe02_96340</name>
</gene>
<feature type="transmembrane region" description="Helical" evidence="6">
    <location>
        <begin position="12"/>
        <end position="43"/>
    </location>
</feature>
<feature type="transmembrane region" description="Helical" evidence="6">
    <location>
        <begin position="161"/>
        <end position="186"/>
    </location>
</feature>
<dbReference type="AlphaFoldDB" id="A0A8J3QK57"/>
<comment type="caution">
    <text evidence="8">The sequence shown here is derived from an EMBL/GenBank/DDBJ whole genome shotgun (WGS) entry which is preliminary data.</text>
</comment>
<protein>
    <recommendedName>
        <fullName evidence="7">Type II secretion system protein GspF domain-containing protein</fullName>
    </recommendedName>
</protein>
<evidence type="ECO:0000313" key="9">
    <source>
        <dbReference type="Proteomes" id="UP000612899"/>
    </source>
</evidence>
<evidence type="ECO:0000256" key="2">
    <source>
        <dbReference type="ARBA" id="ARBA00022475"/>
    </source>
</evidence>
<proteinExistence type="predicted"/>